<dbReference type="Pfam" id="PF01475">
    <property type="entry name" value="FUR"/>
    <property type="match status" value="1"/>
</dbReference>
<proteinExistence type="inferred from homology"/>
<sequence>MIESEELKRAGLKTTLPRLRILEVLEEANGRHLSPEDIYRHLLNNDIGIGLATVYRVLTQLQEAGLLKLARFEAGKAHYELDDRLHHDHLVCIDCGWVQEFHDEVIEQLQHRVAQRLGFELSEHTLVLYGRCTRADCERRHHKAPEPGHYDDSFRQRPAPPHE</sequence>
<dbReference type="PANTHER" id="PTHR33202:SF2">
    <property type="entry name" value="FERRIC UPTAKE REGULATION PROTEIN"/>
    <property type="match status" value="1"/>
</dbReference>
<evidence type="ECO:0000256" key="15">
    <source>
        <dbReference type="RuleBase" id="RU364037"/>
    </source>
</evidence>
<evidence type="ECO:0000256" key="1">
    <source>
        <dbReference type="ARBA" id="ARBA00002997"/>
    </source>
</evidence>
<dbReference type="Gene3D" id="3.30.1490.190">
    <property type="match status" value="1"/>
</dbReference>
<dbReference type="InterPro" id="IPR036388">
    <property type="entry name" value="WH-like_DNA-bd_sf"/>
</dbReference>
<evidence type="ECO:0000256" key="13">
    <source>
        <dbReference type="PIRSR" id="PIRSR602481-1"/>
    </source>
</evidence>
<feature type="binding site" evidence="14">
    <location>
        <position position="107"/>
    </location>
    <ligand>
        <name>Fe cation</name>
        <dbReference type="ChEBI" id="CHEBI:24875"/>
    </ligand>
</feature>
<evidence type="ECO:0000256" key="16">
    <source>
        <dbReference type="SAM" id="MobiDB-lite"/>
    </source>
</evidence>
<evidence type="ECO:0000256" key="2">
    <source>
        <dbReference type="ARBA" id="ARBA00004496"/>
    </source>
</evidence>
<dbReference type="PANTHER" id="PTHR33202">
    <property type="entry name" value="ZINC UPTAKE REGULATION PROTEIN"/>
    <property type="match status" value="1"/>
</dbReference>
<keyword evidence="6 15" id="KW-0963">Cytoplasm</keyword>
<accession>A0A853G4M4</accession>
<keyword evidence="7 15" id="KW-0678">Repressor</keyword>
<keyword evidence="9 13" id="KW-0862">Zinc</keyword>
<evidence type="ECO:0000256" key="11">
    <source>
        <dbReference type="ARBA" id="ARBA00023125"/>
    </source>
</evidence>
<comment type="cofactor">
    <cofactor evidence="13">
        <name>Zn(2+)</name>
        <dbReference type="ChEBI" id="CHEBI:29105"/>
    </cofactor>
    <text evidence="13">Binds 1 zinc ion per subunit.</text>
</comment>
<feature type="region of interest" description="Disordered" evidence="16">
    <location>
        <begin position="142"/>
        <end position="163"/>
    </location>
</feature>
<dbReference type="CDD" id="cd07153">
    <property type="entry name" value="Fur_like"/>
    <property type="match status" value="1"/>
</dbReference>
<keyword evidence="14 15" id="KW-0408">Iron</keyword>
<keyword evidence="8 13" id="KW-0479">Metal-binding</keyword>
<evidence type="ECO:0000256" key="8">
    <source>
        <dbReference type="ARBA" id="ARBA00022723"/>
    </source>
</evidence>
<dbReference type="InterPro" id="IPR043135">
    <property type="entry name" value="Fur_C"/>
</dbReference>
<keyword evidence="10 15" id="KW-0805">Transcription regulation</keyword>
<evidence type="ECO:0000256" key="7">
    <source>
        <dbReference type="ARBA" id="ARBA00022491"/>
    </source>
</evidence>
<evidence type="ECO:0000256" key="3">
    <source>
        <dbReference type="ARBA" id="ARBA00007957"/>
    </source>
</evidence>
<evidence type="ECO:0000313" key="18">
    <source>
        <dbReference type="Proteomes" id="UP000559809"/>
    </source>
</evidence>
<dbReference type="Gene3D" id="1.10.10.10">
    <property type="entry name" value="Winged helix-like DNA-binding domain superfamily/Winged helix DNA-binding domain"/>
    <property type="match status" value="1"/>
</dbReference>
<keyword evidence="18" id="KW-1185">Reference proteome</keyword>
<evidence type="ECO:0000256" key="4">
    <source>
        <dbReference type="ARBA" id="ARBA00011738"/>
    </source>
</evidence>
<name>A0A853G4M4_9BURK</name>
<evidence type="ECO:0000256" key="9">
    <source>
        <dbReference type="ARBA" id="ARBA00022833"/>
    </source>
</evidence>
<dbReference type="GO" id="GO:1900705">
    <property type="term" value="P:negative regulation of siderophore biosynthetic process"/>
    <property type="evidence" value="ECO:0007669"/>
    <property type="project" value="TreeGrafter"/>
</dbReference>
<dbReference type="GO" id="GO:0045892">
    <property type="term" value="P:negative regulation of DNA-templated transcription"/>
    <property type="evidence" value="ECO:0007669"/>
    <property type="project" value="TreeGrafter"/>
</dbReference>
<evidence type="ECO:0000256" key="12">
    <source>
        <dbReference type="ARBA" id="ARBA00023163"/>
    </source>
</evidence>
<dbReference type="GO" id="GO:0000976">
    <property type="term" value="F:transcription cis-regulatory region binding"/>
    <property type="evidence" value="ECO:0007669"/>
    <property type="project" value="TreeGrafter"/>
</dbReference>
<dbReference type="SUPFAM" id="SSF46785">
    <property type="entry name" value="Winged helix' DNA-binding domain"/>
    <property type="match status" value="1"/>
</dbReference>
<feature type="binding site" evidence="13">
    <location>
        <position position="132"/>
    </location>
    <ligand>
        <name>Zn(2+)</name>
        <dbReference type="ChEBI" id="CHEBI:29105"/>
    </ligand>
</feature>
<dbReference type="Proteomes" id="UP000559809">
    <property type="component" value="Unassembled WGS sequence"/>
</dbReference>
<dbReference type="FunFam" id="1.10.10.10:FF:000007">
    <property type="entry name" value="Ferric uptake regulation protein"/>
    <property type="match status" value="1"/>
</dbReference>
<dbReference type="NCBIfam" id="NF006999">
    <property type="entry name" value="PRK09462.1"/>
    <property type="match status" value="1"/>
</dbReference>
<dbReference type="AlphaFoldDB" id="A0A853G4M4"/>
<dbReference type="RefSeq" id="WP_180066061.1">
    <property type="nucleotide sequence ID" value="NZ_JACCEM010000010.1"/>
</dbReference>
<dbReference type="GO" id="GO:0008270">
    <property type="term" value="F:zinc ion binding"/>
    <property type="evidence" value="ECO:0007669"/>
    <property type="project" value="TreeGrafter"/>
</dbReference>
<dbReference type="EMBL" id="JACCEM010000010">
    <property type="protein sequence ID" value="NYT51259.1"/>
    <property type="molecule type" value="Genomic_DNA"/>
</dbReference>
<comment type="subunit">
    <text evidence="4 15">Homodimer.</text>
</comment>
<feature type="binding site" evidence="14">
    <location>
        <position position="88"/>
    </location>
    <ligand>
        <name>Fe cation</name>
        <dbReference type="ChEBI" id="CHEBI:24875"/>
    </ligand>
</feature>
<dbReference type="GO" id="GO:0003700">
    <property type="term" value="F:DNA-binding transcription factor activity"/>
    <property type="evidence" value="ECO:0007669"/>
    <property type="project" value="UniProtKB-UniRule"/>
</dbReference>
<gene>
    <name evidence="15 17" type="primary">fur</name>
    <name evidence="17" type="ORF">H0A72_18255</name>
</gene>
<keyword evidence="12 15" id="KW-0804">Transcription</keyword>
<dbReference type="InterPro" id="IPR036390">
    <property type="entry name" value="WH_DNA-bd_sf"/>
</dbReference>
<dbReference type="GO" id="GO:0005829">
    <property type="term" value="C:cytosol"/>
    <property type="evidence" value="ECO:0007669"/>
    <property type="project" value="TreeGrafter"/>
</dbReference>
<comment type="caution">
    <text evidence="17">The sequence shown here is derived from an EMBL/GenBank/DDBJ whole genome shotgun (WGS) entry which is preliminary data.</text>
</comment>
<comment type="function">
    <text evidence="1">Acts as a global negative controlling element, employing Fe(2+) as a cofactor to bind the operator of the repressed genes.</text>
</comment>
<feature type="binding site" evidence="14">
    <location>
        <position position="86"/>
    </location>
    <ligand>
        <name>Fe cation</name>
        <dbReference type="ChEBI" id="CHEBI:24875"/>
    </ligand>
</feature>
<evidence type="ECO:0000256" key="10">
    <source>
        <dbReference type="ARBA" id="ARBA00023015"/>
    </source>
</evidence>
<evidence type="ECO:0000256" key="6">
    <source>
        <dbReference type="ARBA" id="ARBA00022490"/>
    </source>
</evidence>
<feature type="binding site" evidence="14">
    <location>
        <position position="124"/>
    </location>
    <ligand>
        <name>Fe cation</name>
        <dbReference type="ChEBI" id="CHEBI:24875"/>
    </ligand>
</feature>
<evidence type="ECO:0000256" key="5">
    <source>
        <dbReference type="ARBA" id="ARBA00020910"/>
    </source>
</evidence>
<protein>
    <recommendedName>
        <fullName evidence="5 15">Ferric uptake regulation protein</fullName>
    </recommendedName>
</protein>
<organism evidence="17 18">
    <name type="scientific">Parapusillimonas granuli</name>
    <dbReference type="NCBI Taxonomy" id="380911"/>
    <lineage>
        <taxon>Bacteria</taxon>
        <taxon>Pseudomonadati</taxon>
        <taxon>Pseudomonadota</taxon>
        <taxon>Betaproteobacteria</taxon>
        <taxon>Burkholderiales</taxon>
        <taxon>Alcaligenaceae</taxon>
        <taxon>Parapusillimonas</taxon>
    </lineage>
</organism>
<comment type="similarity">
    <text evidence="3 15">Belongs to the Fur family.</text>
</comment>
<feature type="binding site" evidence="13">
    <location>
        <position position="137"/>
    </location>
    <ligand>
        <name>Zn(2+)</name>
        <dbReference type="ChEBI" id="CHEBI:29105"/>
    </ligand>
</feature>
<evidence type="ECO:0000256" key="14">
    <source>
        <dbReference type="PIRSR" id="PIRSR602481-2"/>
    </source>
</evidence>
<feature type="binding site" evidence="13">
    <location>
        <position position="95"/>
    </location>
    <ligand>
        <name>Zn(2+)</name>
        <dbReference type="ChEBI" id="CHEBI:29105"/>
    </ligand>
</feature>
<comment type="subcellular location">
    <subcellularLocation>
        <location evidence="2 15">Cytoplasm</location>
    </subcellularLocation>
</comment>
<keyword evidence="11 15" id="KW-0238">DNA-binding</keyword>
<evidence type="ECO:0000313" key="17">
    <source>
        <dbReference type="EMBL" id="NYT51259.1"/>
    </source>
</evidence>
<feature type="binding site" evidence="13">
    <location>
        <position position="92"/>
    </location>
    <ligand>
        <name>Zn(2+)</name>
        <dbReference type="ChEBI" id="CHEBI:29105"/>
    </ligand>
</feature>
<reference evidence="17 18" key="1">
    <citation type="submission" date="2020-07" db="EMBL/GenBank/DDBJ databases">
        <title>Taxonomic revisions and descriptions of new bacterial species based on genomic comparisons in the high-G+C-content subgroup of the family Alcaligenaceae.</title>
        <authorList>
            <person name="Szabo A."/>
            <person name="Felfoldi T."/>
        </authorList>
    </citation>
    <scope>NUCLEOTIDE SEQUENCE [LARGE SCALE GENOMIC DNA]</scope>
    <source>
        <strain evidence="17 18">LMG 24012</strain>
    </source>
</reference>
<comment type="cofactor">
    <cofactor evidence="14">
        <name>Mn(2+)</name>
        <dbReference type="ChEBI" id="CHEBI:29035"/>
    </cofactor>
    <cofactor evidence="14">
        <name>Fe(2+)</name>
        <dbReference type="ChEBI" id="CHEBI:29033"/>
    </cofactor>
    <text evidence="14">Binds 1 Mn(2+) or Fe(2+) ion per subunit.</text>
</comment>
<dbReference type="InterPro" id="IPR002481">
    <property type="entry name" value="FUR"/>
</dbReference>